<dbReference type="InterPro" id="IPR050624">
    <property type="entry name" value="HTH-type_Tx_Regulator"/>
</dbReference>
<sequence>MTMQKRGATTRAEIISAARAEIMDVGFEKMSISAIGARTGVSRSLFYHYFKNKEEVATAVLDDVIDEFLAKLKDWNDAREPGNISRALEDATELMRSIIDDDGPFHQKLVSGSNAALYLAFTDRTARKIANYISQTTVRDFADKHQVEIDFVPETFYMLIVGLVSLIRSNPKIPNATIKQIAAQTLHLDKYL</sequence>
<dbReference type="PRINTS" id="PR00455">
    <property type="entry name" value="HTHTETR"/>
</dbReference>
<dbReference type="PROSITE" id="PS50977">
    <property type="entry name" value="HTH_TETR_2"/>
    <property type="match status" value="1"/>
</dbReference>
<reference evidence="4 5" key="1">
    <citation type="submission" date="2019-02" db="EMBL/GenBank/DDBJ databases">
        <title>Arcanobacterium bovis sp. nov., isolated from the milk of a cow with mastitis.</title>
        <authorList>
            <person name="Sammra O."/>
            <person name="Foster G."/>
            <person name="Hassan A."/>
            <person name="Alssahen M."/>
            <person name="Laemmler C."/>
            <person name="Borowiak M."/>
            <person name="Malorny B."/>
            <person name="Abdulmawjood A."/>
        </authorList>
    </citation>
    <scope>NUCLEOTIDE SEQUENCE [LARGE SCALE GENOMIC DNA]</scope>
    <source>
        <strain evidence="4 5">C605018/01/1</strain>
    </source>
</reference>
<name>A0A4Q9V0S5_9ACTO</name>
<protein>
    <submittedName>
        <fullName evidence="4">TetR/AcrR family transcriptional regulator</fullName>
    </submittedName>
</protein>
<evidence type="ECO:0000313" key="5">
    <source>
        <dbReference type="Proteomes" id="UP000293036"/>
    </source>
</evidence>
<dbReference type="PANTHER" id="PTHR43479:SF7">
    <property type="entry name" value="TETR-FAMILY TRANSCRIPTIONAL REGULATOR"/>
    <property type="match status" value="1"/>
</dbReference>
<keyword evidence="1 2" id="KW-0238">DNA-binding</keyword>
<evidence type="ECO:0000256" key="2">
    <source>
        <dbReference type="PROSITE-ProRule" id="PRU00335"/>
    </source>
</evidence>
<dbReference type="EMBL" id="SJDT01000003">
    <property type="protein sequence ID" value="TBW22238.1"/>
    <property type="molecule type" value="Genomic_DNA"/>
</dbReference>
<proteinExistence type="predicted"/>
<dbReference type="SUPFAM" id="SSF46689">
    <property type="entry name" value="Homeodomain-like"/>
    <property type="match status" value="1"/>
</dbReference>
<accession>A0A4Q9V0S5</accession>
<gene>
    <name evidence="4" type="ORF">EZJ44_05315</name>
</gene>
<evidence type="ECO:0000259" key="3">
    <source>
        <dbReference type="PROSITE" id="PS50977"/>
    </source>
</evidence>
<dbReference type="RefSeq" id="WP_131280996.1">
    <property type="nucleotide sequence ID" value="NZ_JBHSLR010000009.1"/>
</dbReference>
<dbReference type="Pfam" id="PF00440">
    <property type="entry name" value="TetR_N"/>
    <property type="match status" value="1"/>
</dbReference>
<organism evidence="4 5">
    <name type="scientific">Arcanobacterium bovis</name>
    <dbReference type="NCBI Taxonomy" id="2529275"/>
    <lineage>
        <taxon>Bacteria</taxon>
        <taxon>Bacillati</taxon>
        <taxon>Actinomycetota</taxon>
        <taxon>Actinomycetes</taxon>
        <taxon>Actinomycetales</taxon>
        <taxon>Actinomycetaceae</taxon>
        <taxon>Arcanobacterium</taxon>
    </lineage>
</organism>
<dbReference type="PANTHER" id="PTHR43479">
    <property type="entry name" value="ACREF/ENVCD OPERON REPRESSOR-RELATED"/>
    <property type="match status" value="1"/>
</dbReference>
<dbReference type="OrthoDB" id="3196926at2"/>
<dbReference type="Proteomes" id="UP000293036">
    <property type="component" value="Unassembled WGS sequence"/>
</dbReference>
<dbReference type="AlphaFoldDB" id="A0A4Q9V0S5"/>
<evidence type="ECO:0000313" key="4">
    <source>
        <dbReference type="EMBL" id="TBW22238.1"/>
    </source>
</evidence>
<keyword evidence="5" id="KW-1185">Reference proteome</keyword>
<comment type="caution">
    <text evidence="4">The sequence shown here is derived from an EMBL/GenBank/DDBJ whole genome shotgun (WGS) entry which is preliminary data.</text>
</comment>
<dbReference type="Gene3D" id="1.10.357.10">
    <property type="entry name" value="Tetracycline Repressor, domain 2"/>
    <property type="match status" value="1"/>
</dbReference>
<evidence type="ECO:0000256" key="1">
    <source>
        <dbReference type="ARBA" id="ARBA00023125"/>
    </source>
</evidence>
<dbReference type="GO" id="GO:0003677">
    <property type="term" value="F:DNA binding"/>
    <property type="evidence" value="ECO:0007669"/>
    <property type="project" value="UniProtKB-UniRule"/>
</dbReference>
<feature type="DNA-binding region" description="H-T-H motif" evidence="2">
    <location>
        <begin position="31"/>
        <end position="50"/>
    </location>
</feature>
<dbReference type="InterPro" id="IPR009057">
    <property type="entry name" value="Homeodomain-like_sf"/>
</dbReference>
<dbReference type="InterPro" id="IPR001647">
    <property type="entry name" value="HTH_TetR"/>
</dbReference>
<feature type="domain" description="HTH tetR-type" evidence="3">
    <location>
        <begin position="8"/>
        <end position="68"/>
    </location>
</feature>